<accession>A0A9D2LXY4</accession>
<dbReference type="AlphaFoldDB" id="A0A9D2LXY4"/>
<dbReference type="InterPro" id="IPR006059">
    <property type="entry name" value="SBP"/>
</dbReference>
<dbReference type="Gene3D" id="3.40.190.10">
    <property type="entry name" value="Periplasmic binding protein-like II"/>
    <property type="match status" value="2"/>
</dbReference>
<dbReference type="Pfam" id="PF13416">
    <property type="entry name" value="SBP_bac_8"/>
    <property type="match status" value="1"/>
</dbReference>
<evidence type="ECO:0000256" key="1">
    <source>
        <dbReference type="ARBA" id="ARBA00004196"/>
    </source>
</evidence>
<dbReference type="GO" id="GO:0030313">
    <property type="term" value="C:cell envelope"/>
    <property type="evidence" value="ECO:0007669"/>
    <property type="project" value="UniProtKB-SubCell"/>
</dbReference>
<evidence type="ECO:0000256" key="2">
    <source>
        <dbReference type="ARBA" id="ARBA00008520"/>
    </source>
</evidence>
<dbReference type="PANTHER" id="PTHR43649">
    <property type="entry name" value="ARABINOSE-BINDING PROTEIN-RELATED"/>
    <property type="match status" value="1"/>
</dbReference>
<keyword evidence="3" id="KW-0813">Transport</keyword>
<reference evidence="7" key="1">
    <citation type="journal article" date="2021" name="PeerJ">
        <title>Extensive microbial diversity within the chicken gut microbiome revealed by metagenomics and culture.</title>
        <authorList>
            <person name="Gilroy R."/>
            <person name="Ravi A."/>
            <person name="Getino M."/>
            <person name="Pursley I."/>
            <person name="Horton D.L."/>
            <person name="Alikhan N.F."/>
            <person name="Baker D."/>
            <person name="Gharbi K."/>
            <person name="Hall N."/>
            <person name="Watson M."/>
            <person name="Adriaenssens E.M."/>
            <person name="Foster-Nyarko E."/>
            <person name="Jarju S."/>
            <person name="Secka A."/>
            <person name="Antonio M."/>
            <person name="Oren A."/>
            <person name="Chaudhuri R.R."/>
            <person name="La Ragione R."/>
            <person name="Hildebrand F."/>
            <person name="Pallen M.J."/>
        </authorList>
    </citation>
    <scope>NUCLEOTIDE SEQUENCE</scope>
    <source>
        <strain evidence="7">ChiBcolR8-3208</strain>
    </source>
</reference>
<feature type="region of interest" description="Disordered" evidence="5">
    <location>
        <begin position="24"/>
        <end position="61"/>
    </location>
</feature>
<evidence type="ECO:0000256" key="6">
    <source>
        <dbReference type="SAM" id="SignalP"/>
    </source>
</evidence>
<comment type="subcellular location">
    <subcellularLocation>
        <location evidence="1">Cell envelope</location>
    </subcellularLocation>
</comment>
<feature type="chain" id="PRO_5038756402" evidence="6">
    <location>
        <begin position="20"/>
        <end position="568"/>
    </location>
</feature>
<dbReference type="SUPFAM" id="SSF53850">
    <property type="entry name" value="Periplasmic binding protein-like II"/>
    <property type="match status" value="1"/>
</dbReference>
<comment type="similarity">
    <text evidence="2">Belongs to the bacterial solute-binding protein 1 family.</text>
</comment>
<protein>
    <submittedName>
        <fullName evidence="7">Extracellular solute-binding protein</fullName>
    </submittedName>
</protein>
<reference evidence="7" key="2">
    <citation type="submission" date="2021-04" db="EMBL/GenBank/DDBJ databases">
        <authorList>
            <person name="Gilroy R."/>
        </authorList>
    </citation>
    <scope>NUCLEOTIDE SEQUENCE</scope>
    <source>
        <strain evidence="7">ChiBcolR8-3208</strain>
    </source>
</reference>
<evidence type="ECO:0000256" key="4">
    <source>
        <dbReference type="ARBA" id="ARBA00022729"/>
    </source>
</evidence>
<sequence>MKRFLALLLCLTLVVGTLAGCNGGGGSSTSSGGTSSAAEGGDSSAAEGETSTPSEGEVVNNTNVTGLPIVVEPITISVAKERHMLDTTTSYNEKPAWENIAEETGITIEWMELAAGTAGERVPLMLAGGDMPDVFWALLSDAQVLQNESQLVAIEDLVDTFAPNCLATYEQLGVDWKEIATTPSGHIYGLLGRYESLYENSGDGIQIINQAWLDAVGKELPTTLDEYTEVLRAFKEQDPNGNGQPDEIPYCFSEDMWCAYATNTMGWWGIGDGAGSEASSNRSTRDGVVSGSVNTDAYRQYLEYHHMLYSEGLMDQEGFSQNTEMFSTKIKSGQVGTYFAWTALEYLSSEQEKDWVVLPPIQAIEGVDPIANGEVQRSTIQKQKWVVTTQCEYPEAAIRLWDYQSRDTESALTVALGAKGELWDEYEDGSGYYFVVPDDTTPEFTFEHMKYTYGTVNDGPLLTIADTPKNDGEISPAAALRDTMVDQVDEYFIPKEDQMPQTYVSTEAIDRRTFMETDLFAYIKQFRAQAIMNGFTDAEWDAYVERLDQLQYQEWLQWYQDMYDGTLE</sequence>
<dbReference type="Proteomes" id="UP000824214">
    <property type="component" value="Unassembled WGS sequence"/>
</dbReference>
<evidence type="ECO:0000256" key="3">
    <source>
        <dbReference type="ARBA" id="ARBA00022448"/>
    </source>
</evidence>
<name>A0A9D2LXY4_9FIRM</name>
<comment type="caution">
    <text evidence="7">The sequence shown here is derived from an EMBL/GenBank/DDBJ whole genome shotgun (WGS) entry which is preliminary data.</text>
</comment>
<organism evidence="7 8">
    <name type="scientific">Candidatus Acutalibacter ornithocaccae</name>
    <dbReference type="NCBI Taxonomy" id="2838416"/>
    <lineage>
        <taxon>Bacteria</taxon>
        <taxon>Bacillati</taxon>
        <taxon>Bacillota</taxon>
        <taxon>Clostridia</taxon>
        <taxon>Eubacteriales</taxon>
        <taxon>Acutalibacteraceae</taxon>
        <taxon>Acutalibacter</taxon>
    </lineage>
</organism>
<feature type="compositionally biased region" description="Low complexity" evidence="5">
    <location>
        <begin position="28"/>
        <end position="51"/>
    </location>
</feature>
<dbReference type="EMBL" id="DWXZ01000103">
    <property type="protein sequence ID" value="HJB37407.1"/>
    <property type="molecule type" value="Genomic_DNA"/>
</dbReference>
<gene>
    <name evidence="7" type="ORF">H9942_04985</name>
</gene>
<proteinExistence type="inferred from homology"/>
<evidence type="ECO:0000256" key="5">
    <source>
        <dbReference type="SAM" id="MobiDB-lite"/>
    </source>
</evidence>
<dbReference type="InterPro" id="IPR050490">
    <property type="entry name" value="Bact_solute-bd_prot1"/>
</dbReference>
<feature type="signal peptide" evidence="6">
    <location>
        <begin position="1"/>
        <end position="19"/>
    </location>
</feature>
<keyword evidence="4 6" id="KW-0732">Signal</keyword>
<evidence type="ECO:0000313" key="8">
    <source>
        <dbReference type="Proteomes" id="UP000824214"/>
    </source>
</evidence>
<dbReference type="PROSITE" id="PS51257">
    <property type="entry name" value="PROKAR_LIPOPROTEIN"/>
    <property type="match status" value="1"/>
</dbReference>
<evidence type="ECO:0000313" key="7">
    <source>
        <dbReference type="EMBL" id="HJB37407.1"/>
    </source>
</evidence>
<dbReference type="PANTHER" id="PTHR43649:SF31">
    <property type="entry name" value="SN-GLYCEROL-3-PHOSPHATE-BINDING PERIPLASMIC PROTEIN UGPB"/>
    <property type="match status" value="1"/>
</dbReference>